<keyword evidence="5 7" id="KW-0408">Iron</keyword>
<accession>A0A3S4DWH4</accession>
<evidence type="ECO:0000256" key="3">
    <source>
        <dbReference type="ARBA" id="ARBA00022723"/>
    </source>
</evidence>
<keyword evidence="6 8" id="KW-0503">Monooxygenase</keyword>
<dbReference type="PRINTS" id="PR00463">
    <property type="entry name" value="EP450I"/>
</dbReference>
<dbReference type="Pfam" id="PF00067">
    <property type="entry name" value="p450"/>
    <property type="match status" value="1"/>
</dbReference>
<dbReference type="InterPro" id="IPR017972">
    <property type="entry name" value="Cyt_P450_CS"/>
</dbReference>
<evidence type="ECO:0000256" key="8">
    <source>
        <dbReference type="RuleBase" id="RU000461"/>
    </source>
</evidence>
<dbReference type="RefSeq" id="WP_158018491.1">
    <property type="nucleotide sequence ID" value="NZ_CBCSKE010000003.1"/>
</dbReference>
<sequence>MARSTVDSAVHSDETIPMAPGGLPLLGHTLRLRRDPLGFLDSLPAVGDLVRFRIGPKHVVMVCDPELAGQVLGDDRTFDKGGPLIELVKPLVSDGLATCPRSRHRRYRRLIQPVFDAARFPDYADRLTAATRSVTDGWRDGGAIDVPAEMRRISIHAAVRVLFSGVLAPSVVDRMADDFTTFLVTVAQRVGRPPIFDRLPSPDNRRHDKAIGRLRNTIQQVIDDRRSSRGTYDDLLTALLTTNAEGQQELADDVILGHAATFIAAPTATIASVMGWVLLMVASHPDIAARLHAEVDTVLAGAAADFGHVAELKFTRQIIMETIRMYPSVWIMTRVVTASTRLGGHVIPAGTVLTYSPYLVGRSALYDNPERFDPDRWDESRPAPPRHASIAFGGGARQCIAIQAAPLEMILALATIASRWRLEVVPGTPLRPRATVNLTARGLRMRTFLRANRDVGRPLADMADIARKNASAGTRRLTRRKPWLI</sequence>
<keyword evidence="2 7" id="KW-0349">Heme</keyword>
<evidence type="ECO:0000313" key="9">
    <source>
        <dbReference type="EMBL" id="VDM90874.1"/>
    </source>
</evidence>
<dbReference type="InterPro" id="IPR002401">
    <property type="entry name" value="Cyt_P450_E_grp-I"/>
</dbReference>
<proteinExistence type="inferred from homology"/>
<feature type="binding site" description="axial binding residue" evidence="7">
    <location>
        <position position="399"/>
    </location>
    <ligand>
        <name>heme</name>
        <dbReference type="ChEBI" id="CHEBI:30413"/>
    </ligand>
    <ligandPart>
        <name>Fe</name>
        <dbReference type="ChEBI" id="CHEBI:18248"/>
    </ligandPart>
</feature>
<dbReference type="OrthoDB" id="7376058at2"/>
<dbReference type="GO" id="GO:0004497">
    <property type="term" value="F:monooxygenase activity"/>
    <property type="evidence" value="ECO:0007669"/>
    <property type="project" value="UniProtKB-KW"/>
</dbReference>
<protein>
    <submittedName>
        <fullName evidence="9">Pentalenene oxygenase</fullName>
        <ecNumber evidence="9">1.14.13.133</ecNumber>
    </submittedName>
</protein>
<evidence type="ECO:0000256" key="4">
    <source>
        <dbReference type="ARBA" id="ARBA00023002"/>
    </source>
</evidence>
<reference evidence="10" key="1">
    <citation type="submission" date="2018-02" db="EMBL/GenBank/DDBJ databases">
        <authorList>
            <person name="Seth-Smith MB H."/>
            <person name="Seth-Smith H."/>
        </authorList>
    </citation>
    <scope>NUCLEOTIDE SEQUENCE [LARGE SCALE GENOMIC DNA]</scope>
</reference>
<keyword evidence="3 7" id="KW-0479">Metal-binding</keyword>
<evidence type="ECO:0000256" key="5">
    <source>
        <dbReference type="ARBA" id="ARBA00023004"/>
    </source>
</evidence>
<organism evidence="9 10">
    <name type="scientific">Mycobacterium basiliense</name>
    <dbReference type="NCBI Taxonomy" id="2094119"/>
    <lineage>
        <taxon>Bacteria</taxon>
        <taxon>Bacillati</taxon>
        <taxon>Actinomycetota</taxon>
        <taxon>Actinomycetes</taxon>
        <taxon>Mycobacteriales</taxon>
        <taxon>Mycobacteriaceae</taxon>
        <taxon>Mycobacterium</taxon>
    </lineage>
</organism>
<dbReference type="PRINTS" id="PR00385">
    <property type="entry name" value="P450"/>
</dbReference>
<dbReference type="GO" id="GO:0020037">
    <property type="term" value="F:heme binding"/>
    <property type="evidence" value="ECO:0007669"/>
    <property type="project" value="InterPro"/>
</dbReference>
<dbReference type="Gene3D" id="1.10.630.10">
    <property type="entry name" value="Cytochrome P450"/>
    <property type="match status" value="1"/>
</dbReference>
<dbReference type="EC" id="1.14.13.133" evidence="9"/>
<dbReference type="PANTHER" id="PTHR24291:SF50">
    <property type="entry name" value="BIFUNCTIONAL ALBAFLAVENONE MONOOXYGENASE_TERPENE SYNTHASE"/>
    <property type="match status" value="1"/>
</dbReference>
<dbReference type="GO" id="GO:0005506">
    <property type="term" value="F:iron ion binding"/>
    <property type="evidence" value="ECO:0007669"/>
    <property type="project" value="InterPro"/>
</dbReference>
<dbReference type="PROSITE" id="PS00086">
    <property type="entry name" value="CYTOCHROME_P450"/>
    <property type="match status" value="1"/>
</dbReference>
<evidence type="ECO:0000256" key="2">
    <source>
        <dbReference type="ARBA" id="ARBA00022617"/>
    </source>
</evidence>
<gene>
    <name evidence="9" type="primary">ptlI_2</name>
    <name evidence="9" type="ORF">MB901379_04483</name>
</gene>
<name>A0A3S4DWH4_9MYCO</name>
<comment type="similarity">
    <text evidence="1 8">Belongs to the cytochrome P450 family.</text>
</comment>
<dbReference type="InterPro" id="IPR036396">
    <property type="entry name" value="Cyt_P450_sf"/>
</dbReference>
<evidence type="ECO:0000256" key="6">
    <source>
        <dbReference type="ARBA" id="ARBA00023033"/>
    </source>
</evidence>
<dbReference type="SUPFAM" id="SSF48264">
    <property type="entry name" value="Cytochrome P450"/>
    <property type="match status" value="1"/>
</dbReference>
<dbReference type="EMBL" id="LR130759">
    <property type="protein sequence ID" value="VDM90874.1"/>
    <property type="molecule type" value="Genomic_DNA"/>
</dbReference>
<dbReference type="AlphaFoldDB" id="A0A3S4DWH4"/>
<evidence type="ECO:0000313" key="10">
    <source>
        <dbReference type="Proteomes" id="UP000269998"/>
    </source>
</evidence>
<evidence type="ECO:0000256" key="1">
    <source>
        <dbReference type="ARBA" id="ARBA00010617"/>
    </source>
</evidence>
<dbReference type="InterPro" id="IPR001128">
    <property type="entry name" value="Cyt_P450"/>
</dbReference>
<keyword evidence="4 8" id="KW-0560">Oxidoreductase</keyword>
<dbReference type="Proteomes" id="UP000269998">
    <property type="component" value="Chromosome"/>
</dbReference>
<dbReference type="PANTHER" id="PTHR24291">
    <property type="entry name" value="CYTOCHROME P450 FAMILY 4"/>
    <property type="match status" value="1"/>
</dbReference>
<comment type="cofactor">
    <cofactor evidence="7">
        <name>heme</name>
        <dbReference type="ChEBI" id="CHEBI:30413"/>
    </cofactor>
</comment>
<evidence type="ECO:0000256" key="7">
    <source>
        <dbReference type="PIRSR" id="PIRSR602401-1"/>
    </source>
</evidence>
<dbReference type="KEGG" id="mbai:MB901379_04483"/>
<dbReference type="InterPro" id="IPR050196">
    <property type="entry name" value="Cytochrome_P450_Monoox"/>
</dbReference>
<dbReference type="GO" id="GO:0016705">
    <property type="term" value="F:oxidoreductase activity, acting on paired donors, with incorporation or reduction of molecular oxygen"/>
    <property type="evidence" value="ECO:0007669"/>
    <property type="project" value="InterPro"/>
</dbReference>
<keyword evidence="10" id="KW-1185">Reference proteome</keyword>